<dbReference type="SUPFAM" id="SSF52047">
    <property type="entry name" value="RNI-like"/>
    <property type="match status" value="1"/>
</dbReference>
<protein>
    <recommendedName>
        <fullName evidence="3">F-box domain-containing protein</fullName>
    </recommendedName>
</protein>
<dbReference type="EMBL" id="KZ110592">
    <property type="protein sequence ID" value="OSX66029.1"/>
    <property type="molecule type" value="Genomic_DNA"/>
</dbReference>
<evidence type="ECO:0008006" key="3">
    <source>
        <dbReference type="Google" id="ProtNLM"/>
    </source>
</evidence>
<sequence>MARECLEESMRFKNVEEARRIKVDVSGGGLRRWGGPVSVYIEGADWKDGRGPIPHLATFASRFAGRWSRVKDLWIYNAVWRARDLDLDAVVRDLAAFAITELHLYDVILPSILTFGRLLCALPRLKRLILHHVQFTQHPLNASAFSRFHLLPHMQLETLDLDHGRDDSELRPSFVELVELMAAVSNRRCLAPPANFAQASLWRAVRRLILGYVTFPSVTTFVRLLCAFPALEDLRLHKPYAFVKHGFDLRSVPVHPGLPSHLADVELTFDFHCYSDSCSVIDLVDLFIATGLSENLRRITIHMSSSSRITTVCDAALNRLVKHSQSLQHLSFMPPLLFSVSPEANEWVHVDHSAAPYFDVSSDTCLERLDLTVDVDHEDISHLCARVIEILSQVTSAHIARIQIFFRPLYHPDAELDVDLGQLMDGLPQLDAVLSRPIFDSLTDVIIFIGTLDRCNARDEDLAQDLRLCLQTVNARGILGFMLNNVNLSRSGLHQDMETGEWRSHKIERVSAQDAGVTNAGAGADDDRRTKNATTITIPHDDSDVVSGTLQPFWVPSAVYADAQTPSLLNYTDAQVPAELACDDDLVLQNATAGLGASVHKFAPDDHGTCASECILAPAINEALVWELSLLISIRPSDKAEAVSQLRRCMSCANHCCFAESIVVRPVGALTVALGDVDKFQEMNAYLVSTVARQTTADIPLILRYSALHTMVRPFPTEIWLDIFEGLAEEGEYDTLERCRVVCREFFPMARECLRESMRFKNVEEVERIKVDVSDGRSLRRWGGPQRVCILGGNQEDGRRPIPHLATFASRLAGRWPRVKELSITDAVWRARDLDLDAVVRDLAASTITKLRIINIILPSILTFGRLLCALPHLKKLTLCDVQFSQHPLVAGSISRLHLLPRTQLKTLYLTDGRDDSELRPCLVELVDLMAAVSPWNAVRSLTLDHVTFPSVITFAHLLCALPALKSLKLEDLYAFVKHGFDLTNVPVLPGLPSHLADVHLGNNLRSDTCSVADLVDFFIATGLSENLRRITACLSSSPRVTTVCDAALNRLVKHSQSLRHLSLHQSSFGHVPPYFDVSSNTYLERLDLTVDVDHEHIPHLCAPVIEILSQVTSAHISRIQVNFWPCYLLGVKFDVDLGELMDGLPQLDVMFSRPIFNNLTDVIIHIRTLDGRNVRDKESAHGLQLCLPTLNARGILSMGLDWDEEMGEWRSHRIERVSAQDAVVTDAGAGANNDRRTKNATTVTIPHDDSDVVSGTSQPVWVPPVVYADAQTPSSSNSTDAQVPADSACDDGLILQNAAAGSVYPWINLRQTITLIPELLDLTTSG</sequence>
<accession>A0A1X6NBK5</accession>
<dbReference type="RefSeq" id="XP_024342823.1">
    <property type="nucleotide sequence ID" value="XM_024484230.1"/>
</dbReference>
<keyword evidence="2" id="KW-1185">Reference proteome</keyword>
<reference evidence="1 2" key="1">
    <citation type="submission" date="2017-04" db="EMBL/GenBank/DDBJ databases">
        <title>Genome Sequence of the Model Brown-Rot Fungus Postia placenta SB12.</title>
        <authorList>
            <consortium name="DOE Joint Genome Institute"/>
            <person name="Gaskell J."/>
            <person name="Kersten P."/>
            <person name="Larrondo L.F."/>
            <person name="Canessa P."/>
            <person name="Martinez D."/>
            <person name="Hibbett D."/>
            <person name="Schmoll M."/>
            <person name="Kubicek C.P."/>
            <person name="Martinez A.T."/>
            <person name="Yadav J."/>
            <person name="Master E."/>
            <person name="Magnuson J.K."/>
            <person name="James T."/>
            <person name="Yaver D."/>
            <person name="Berka R."/>
            <person name="Labutti K."/>
            <person name="Lipzen A."/>
            <person name="Aerts A."/>
            <person name="Barry K."/>
            <person name="Henrissat B."/>
            <person name="Blanchette R."/>
            <person name="Grigoriev I."/>
            <person name="Cullen D."/>
        </authorList>
    </citation>
    <scope>NUCLEOTIDE SEQUENCE [LARGE SCALE GENOMIC DNA]</scope>
    <source>
        <strain evidence="1 2">MAD-698-R-SB12</strain>
    </source>
</reference>
<organism evidence="1 2">
    <name type="scientific">Postia placenta MAD-698-R-SB12</name>
    <dbReference type="NCBI Taxonomy" id="670580"/>
    <lineage>
        <taxon>Eukaryota</taxon>
        <taxon>Fungi</taxon>
        <taxon>Dikarya</taxon>
        <taxon>Basidiomycota</taxon>
        <taxon>Agaricomycotina</taxon>
        <taxon>Agaricomycetes</taxon>
        <taxon>Polyporales</taxon>
        <taxon>Adustoporiaceae</taxon>
        <taxon>Rhodonia</taxon>
    </lineage>
</organism>
<evidence type="ECO:0000313" key="1">
    <source>
        <dbReference type="EMBL" id="OSX66029.1"/>
    </source>
</evidence>
<dbReference type="Proteomes" id="UP000194127">
    <property type="component" value="Unassembled WGS sequence"/>
</dbReference>
<dbReference type="GeneID" id="36329179"/>
<dbReference type="InterPro" id="IPR032675">
    <property type="entry name" value="LRR_dom_sf"/>
</dbReference>
<gene>
    <name evidence="1" type="ORF">POSPLADRAFT_1132564</name>
</gene>
<name>A0A1X6NBK5_9APHY</name>
<evidence type="ECO:0000313" key="2">
    <source>
        <dbReference type="Proteomes" id="UP000194127"/>
    </source>
</evidence>
<dbReference type="OrthoDB" id="2757906at2759"/>
<dbReference type="Gene3D" id="3.80.10.10">
    <property type="entry name" value="Ribonuclease Inhibitor"/>
    <property type="match status" value="1"/>
</dbReference>
<proteinExistence type="predicted"/>